<keyword evidence="1" id="KW-0479">Metal-binding</keyword>
<dbReference type="SMART" id="SM00156">
    <property type="entry name" value="PP2Ac"/>
    <property type="match status" value="1"/>
</dbReference>
<evidence type="ECO:0000256" key="4">
    <source>
        <dbReference type="RuleBase" id="RU004273"/>
    </source>
</evidence>
<dbReference type="EMBL" id="AP019297">
    <property type="protein sequence ID" value="BBG94718.1"/>
    <property type="molecule type" value="Genomic_DNA"/>
</dbReference>
<evidence type="ECO:0000256" key="3">
    <source>
        <dbReference type="ARBA" id="ARBA00023211"/>
    </source>
</evidence>
<dbReference type="AlphaFoldDB" id="A0A4Y1QSC8"/>
<evidence type="ECO:0000256" key="1">
    <source>
        <dbReference type="ARBA" id="ARBA00022723"/>
    </source>
</evidence>
<keyword evidence="2 4" id="KW-0378">Hydrolase</keyword>
<name>A0A4Y1QSC8_PRUDU</name>
<dbReference type="GO" id="GO:0004722">
    <property type="term" value="F:protein serine/threonine phosphatase activity"/>
    <property type="evidence" value="ECO:0007669"/>
    <property type="project" value="UniProtKB-EC"/>
</dbReference>
<dbReference type="InterPro" id="IPR047129">
    <property type="entry name" value="PPA2-like"/>
</dbReference>
<gene>
    <name evidence="6" type="ORF">Prudu_003069</name>
</gene>
<dbReference type="GO" id="GO:0046872">
    <property type="term" value="F:metal ion binding"/>
    <property type="evidence" value="ECO:0007669"/>
    <property type="project" value="UniProtKB-KW"/>
</dbReference>
<comment type="similarity">
    <text evidence="4">Belongs to the PPP phosphatase family.</text>
</comment>
<organism evidence="6">
    <name type="scientific">Prunus dulcis</name>
    <name type="common">Almond</name>
    <name type="synonym">Amygdalus dulcis</name>
    <dbReference type="NCBI Taxonomy" id="3755"/>
    <lineage>
        <taxon>Eukaryota</taxon>
        <taxon>Viridiplantae</taxon>
        <taxon>Streptophyta</taxon>
        <taxon>Embryophyta</taxon>
        <taxon>Tracheophyta</taxon>
        <taxon>Spermatophyta</taxon>
        <taxon>Magnoliopsida</taxon>
        <taxon>eudicotyledons</taxon>
        <taxon>Gunneridae</taxon>
        <taxon>Pentapetalae</taxon>
        <taxon>rosids</taxon>
        <taxon>fabids</taxon>
        <taxon>Rosales</taxon>
        <taxon>Rosaceae</taxon>
        <taxon>Amygdaloideae</taxon>
        <taxon>Amygdaleae</taxon>
        <taxon>Prunus</taxon>
    </lineage>
</organism>
<feature type="domain" description="Serine/threonine specific protein phosphatases" evidence="5">
    <location>
        <begin position="116"/>
        <end position="121"/>
    </location>
</feature>
<dbReference type="EC" id="3.1.3.16" evidence="4"/>
<dbReference type="InterPro" id="IPR004843">
    <property type="entry name" value="Calcineurin-like_PHP"/>
</dbReference>
<dbReference type="Pfam" id="PF00149">
    <property type="entry name" value="Metallophos"/>
    <property type="match status" value="1"/>
</dbReference>
<dbReference type="PROSITE" id="PS00125">
    <property type="entry name" value="SER_THR_PHOSPHATASE"/>
    <property type="match status" value="1"/>
</dbReference>
<dbReference type="InterPro" id="IPR029052">
    <property type="entry name" value="Metallo-depent_PP-like"/>
</dbReference>
<evidence type="ECO:0000313" key="6">
    <source>
        <dbReference type="EMBL" id="BBG94718.1"/>
    </source>
</evidence>
<sequence>MIAREGREEMDLDQWISKVKEGQHLLEDELQLLCEYVKEILIEESNVQPVNSPVTVCGDIHGQFHDLMKLFQTGGHVPETNYIFMGDFVDRGYNSLEVFTILLLLKARYPAHITLLRGNHESRQLTQVYGFYDECQRKYGNANAWRYCTDVFDYLTLSAIIDGTVLCVHGGLSPDIRTIDQIRVIERNCEIPHEGHFVISCGVILKILKHGQVTSEFNHINNLDLVCRAHQLVQEGLKYMFQDKGLVWSAPNYCYRCGNVASILSFNDNMEREVKFFTETEENNQMRGPRTGVPYFL</sequence>
<dbReference type="SUPFAM" id="SSF56300">
    <property type="entry name" value="Metallo-dependent phosphatases"/>
    <property type="match status" value="1"/>
</dbReference>
<dbReference type="Gene3D" id="3.60.21.10">
    <property type="match status" value="1"/>
</dbReference>
<dbReference type="PANTHER" id="PTHR45619">
    <property type="entry name" value="SERINE/THREONINE-PROTEIN PHOSPHATASE PP2A-RELATED"/>
    <property type="match status" value="1"/>
</dbReference>
<dbReference type="InterPro" id="IPR006186">
    <property type="entry name" value="Ser/Thr-sp_prot-phosphatase"/>
</dbReference>
<keyword evidence="3" id="KW-0464">Manganese</keyword>
<protein>
    <recommendedName>
        <fullName evidence="4">Serine/threonine-protein phosphatase</fullName>
        <ecNumber evidence="4">3.1.3.16</ecNumber>
    </recommendedName>
</protein>
<reference evidence="6" key="1">
    <citation type="journal article" date="2019" name="Science">
        <title>Mutation of a bHLH transcription factor allowed almond domestication.</title>
        <authorList>
            <person name="Sanchez-Perez R."/>
            <person name="Pavan S."/>
            <person name="Mazzeo R."/>
            <person name="Moldovan C."/>
            <person name="Aiese Cigliano R."/>
            <person name="Del Cueto J."/>
            <person name="Ricciardi F."/>
            <person name="Lotti C."/>
            <person name="Ricciardi L."/>
            <person name="Dicenta F."/>
            <person name="Lopez-Marques R.L."/>
            <person name="Lindberg Moller B."/>
        </authorList>
    </citation>
    <scope>NUCLEOTIDE SEQUENCE</scope>
</reference>
<dbReference type="PRINTS" id="PR00114">
    <property type="entry name" value="STPHPHTASE"/>
</dbReference>
<accession>A0A4Y1QSC8</accession>
<proteinExistence type="inferred from homology"/>
<comment type="catalytic activity">
    <reaction evidence="4">
        <text>O-phospho-L-threonyl-[protein] + H2O = L-threonyl-[protein] + phosphate</text>
        <dbReference type="Rhea" id="RHEA:47004"/>
        <dbReference type="Rhea" id="RHEA-COMP:11060"/>
        <dbReference type="Rhea" id="RHEA-COMP:11605"/>
        <dbReference type="ChEBI" id="CHEBI:15377"/>
        <dbReference type="ChEBI" id="CHEBI:30013"/>
        <dbReference type="ChEBI" id="CHEBI:43474"/>
        <dbReference type="ChEBI" id="CHEBI:61977"/>
        <dbReference type="EC" id="3.1.3.16"/>
    </reaction>
</comment>
<evidence type="ECO:0000259" key="5">
    <source>
        <dbReference type="PROSITE" id="PS00125"/>
    </source>
</evidence>
<evidence type="ECO:0000256" key="2">
    <source>
        <dbReference type="ARBA" id="ARBA00022801"/>
    </source>
</evidence>